<feature type="region of interest" description="Disordered" evidence="9">
    <location>
        <begin position="1"/>
        <end position="130"/>
    </location>
</feature>
<evidence type="ECO:0000259" key="10">
    <source>
        <dbReference type="PROSITE" id="PS51032"/>
    </source>
</evidence>
<accession>A0ABC9G3C9</accession>
<reference evidence="11 12" key="2">
    <citation type="submission" date="2024-10" db="EMBL/GenBank/DDBJ databases">
        <authorList>
            <person name="Ryan C."/>
        </authorList>
    </citation>
    <scope>NUCLEOTIDE SEQUENCE [LARGE SCALE GENOMIC DNA]</scope>
</reference>
<dbReference type="PROSITE" id="PS51032">
    <property type="entry name" value="AP2_ERF"/>
    <property type="match status" value="1"/>
</dbReference>
<keyword evidence="6" id="KW-0804">Transcription</keyword>
<dbReference type="GO" id="GO:0005634">
    <property type="term" value="C:nucleus"/>
    <property type="evidence" value="ECO:0007669"/>
    <property type="project" value="UniProtKB-SubCell"/>
</dbReference>
<dbReference type="CDD" id="cd00018">
    <property type="entry name" value="AP2"/>
    <property type="match status" value="1"/>
</dbReference>
<gene>
    <name evidence="11" type="ORF">URODEC1_LOCUS112091</name>
</gene>
<evidence type="ECO:0000256" key="6">
    <source>
        <dbReference type="ARBA" id="ARBA00023163"/>
    </source>
</evidence>
<dbReference type="AlphaFoldDB" id="A0ABC9G3C9"/>
<evidence type="ECO:0000256" key="1">
    <source>
        <dbReference type="ARBA" id="ARBA00004123"/>
    </source>
</evidence>
<dbReference type="Proteomes" id="UP001497457">
    <property type="component" value="Chromosome 8b"/>
</dbReference>
<evidence type="ECO:0000256" key="9">
    <source>
        <dbReference type="SAM" id="MobiDB-lite"/>
    </source>
</evidence>
<reference evidence="12" key="1">
    <citation type="submission" date="2024-06" db="EMBL/GenBank/DDBJ databases">
        <authorList>
            <person name="Ryan C."/>
        </authorList>
    </citation>
    <scope>NUCLEOTIDE SEQUENCE [LARGE SCALE GENOMIC DNA]</scope>
</reference>
<feature type="compositionally biased region" description="Low complexity" evidence="9">
    <location>
        <begin position="25"/>
        <end position="48"/>
    </location>
</feature>
<dbReference type="PANTHER" id="PTHR31839:SF31">
    <property type="entry name" value="DEHYDRATION-RESPONSIVE ELEMENT-BINDING PROTEIN 1H"/>
    <property type="match status" value="1"/>
</dbReference>
<dbReference type="InterPro" id="IPR036955">
    <property type="entry name" value="AP2/ERF_dom_sf"/>
</dbReference>
<sequence>MATPRVNTRFASAGHTYKYHLPKNHTLPTALSSSSTQASSKQAAHSTSPNKLKHQIHLRTTPPPPSPKPQQLAMDMMGRLERSTSSSTTTSASSSSSDQNTKAVCSPSSLSSSPQPAKKRPAGRTKFRETRHPVFRGVRRRGAAGRWVCEVRVPGNRGARLWLGTYLAAESAARAHDAAMLALGRGRSGAAGSLNFPDSAWLLAVPPPSALSTLDDARRAALEAVADFQRRFGGADSASGGAGAVDEVTSSVLAPPPPLPEICASDAAATGVGAPATKVDEPAALDVASFETDWFGDMDLDMYYASLAEGLLMEPPPAPAAAAWEHGDLGDGGADVALWSY</sequence>
<comment type="similarity">
    <text evidence="8">Belongs to the AP2/ERF transcription factor family. ERF subfamily.</text>
</comment>
<proteinExistence type="inferred from homology"/>
<dbReference type="EMBL" id="OZ075118">
    <property type="protein sequence ID" value="CAL5087262.1"/>
    <property type="molecule type" value="Genomic_DNA"/>
</dbReference>
<protein>
    <recommendedName>
        <fullName evidence="10">AP2/ERF domain-containing protein</fullName>
    </recommendedName>
</protein>
<dbReference type="SUPFAM" id="SSF54171">
    <property type="entry name" value="DNA-binding domain"/>
    <property type="match status" value="1"/>
</dbReference>
<dbReference type="InterPro" id="IPR016177">
    <property type="entry name" value="DNA-bd_dom_sf"/>
</dbReference>
<name>A0ABC9G3C9_9POAL</name>
<evidence type="ECO:0000256" key="2">
    <source>
        <dbReference type="ARBA" id="ARBA00023015"/>
    </source>
</evidence>
<organism evidence="11 12">
    <name type="scientific">Urochloa decumbens</name>
    <dbReference type="NCBI Taxonomy" id="240449"/>
    <lineage>
        <taxon>Eukaryota</taxon>
        <taxon>Viridiplantae</taxon>
        <taxon>Streptophyta</taxon>
        <taxon>Embryophyta</taxon>
        <taxon>Tracheophyta</taxon>
        <taxon>Spermatophyta</taxon>
        <taxon>Magnoliopsida</taxon>
        <taxon>Liliopsida</taxon>
        <taxon>Poales</taxon>
        <taxon>Poaceae</taxon>
        <taxon>PACMAD clade</taxon>
        <taxon>Panicoideae</taxon>
        <taxon>Panicodae</taxon>
        <taxon>Paniceae</taxon>
        <taxon>Melinidinae</taxon>
        <taxon>Urochloa</taxon>
    </lineage>
</organism>
<evidence type="ECO:0000256" key="3">
    <source>
        <dbReference type="ARBA" id="ARBA00023016"/>
    </source>
</evidence>
<evidence type="ECO:0000256" key="7">
    <source>
        <dbReference type="ARBA" id="ARBA00023242"/>
    </source>
</evidence>
<dbReference type="InterPro" id="IPR045277">
    <property type="entry name" value="DRE1A-I"/>
</dbReference>
<feature type="compositionally biased region" description="Polar residues" evidence="9">
    <location>
        <begin position="1"/>
        <end position="10"/>
    </location>
</feature>
<keyword evidence="7" id="KW-0539">Nucleus</keyword>
<evidence type="ECO:0000313" key="11">
    <source>
        <dbReference type="EMBL" id="CAL5087262.1"/>
    </source>
</evidence>
<dbReference type="InterPro" id="IPR001471">
    <property type="entry name" value="AP2/ERF_dom"/>
</dbReference>
<dbReference type="Pfam" id="PF00847">
    <property type="entry name" value="AP2"/>
    <property type="match status" value="1"/>
</dbReference>
<feature type="domain" description="AP2/ERF" evidence="10">
    <location>
        <begin position="134"/>
        <end position="197"/>
    </location>
</feature>
<feature type="compositionally biased region" description="Low complexity" evidence="9">
    <location>
        <begin position="106"/>
        <end position="116"/>
    </location>
</feature>
<dbReference type="Gene3D" id="3.30.730.10">
    <property type="entry name" value="AP2/ERF domain"/>
    <property type="match status" value="1"/>
</dbReference>
<evidence type="ECO:0000256" key="4">
    <source>
        <dbReference type="ARBA" id="ARBA00023125"/>
    </source>
</evidence>
<keyword evidence="5" id="KW-0010">Activator</keyword>
<evidence type="ECO:0000313" key="12">
    <source>
        <dbReference type="Proteomes" id="UP001497457"/>
    </source>
</evidence>
<feature type="compositionally biased region" description="Low complexity" evidence="9">
    <location>
        <begin position="83"/>
        <end position="97"/>
    </location>
</feature>
<keyword evidence="12" id="KW-1185">Reference proteome</keyword>
<keyword evidence="3" id="KW-0346">Stress response</keyword>
<keyword evidence="2" id="KW-0805">Transcription regulation</keyword>
<dbReference type="GO" id="GO:0003677">
    <property type="term" value="F:DNA binding"/>
    <property type="evidence" value="ECO:0007669"/>
    <property type="project" value="UniProtKB-KW"/>
</dbReference>
<evidence type="ECO:0000256" key="8">
    <source>
        <dbReference type="ARBA" id="ARBA00024343"/>
    </source>
</evidence>
<keyword evidence="4" id="KW-0238">DNA-binding</keyword>
<dbReference type="PANTHER" id="PTHR31839">
    <property type="entry name" value="DEHYDRATION-RESPONSIVE ELEMENT-BINDING PROTEIN 1D"/>
    <property type="match status" value="1"/>
</dbReference>
<evidence type="ECO:0000256" key="5">
    <source>
        <dbReference type="ARBA" id="ARBA00023159"/>
    </source>
</evidence>
<comment type="subcellular location">
    <subcellularLocation>
        <location evidence="1">Nucleus</location>
    </subcellularLocation>
</comment>
<dbReference type="SMART" id="SM00380">
    <property type="entry name" value="AP2"/>
    <property type="match status" value="1"/>
</dbReference>